<organism evidence="17 18">
    <name type="scientific">Rhodanobacter terrae</name>
    <dbReference type="NCBI Taxonomy" id="418647"/>
    <lineage>
        <taxon>Bacteria</taxon>
        <taxon>Pseudomonadati</taxon>
        <taxon>Pseudomonadota</taxon>
        <taxon>Gammaproteobacteria</taxon>
        <taxon>Lysobacterales</taxon>
        <taxon>Rhodanobacteraceae</taxon>
        <taxon>Rhodanobacter</taxon>
    </lineage>
</organism>
<evidence type="ECO:0000256" key="11">
    <source>
        <dbReference type="PROSITE-ProRule" id="PRU01360"/>
    </source>
</evidence>
<sequence>MKLCYLQHSRRSICMAIAVALLGPLGVAAQPSATNGTDTAAEVPASGGATESGMAAPAAGPDRAAQLPAASSTAPVNLGSIMVTANKRSERLQDVPMAVAALSGDQLDRQSAFSFADYATQVPGLNVISTGAGQTQLVLRGVTSGYGQANASVGTYIDDTPYGSSTVYSAGSLLTPDIDPDDLQRIEVLRGPQGTLYGSNTLGGLVKFVSTPPDSTQFSGRVEAGASSVADGGSGYDTHVTVNLPLVRDKLALRVNAYDRKDPGYVDNVFTGQKDLDGDKVHGARAQLLWTPTRQFSIKLSALAQNLSSGSLANAGIDVDPVTLEPIYAGLQQSRAASTGKFDLRYRLYSADVNDDFGWAALISTSSYSTLAKGANTDYTTAYAPILNPAFGLTGVGYSLLNPITLGKFTQELRLQSPQDQTLEWRVGAFYTREHSNNVQDLLSFDASTGAPVALPTLGHISVGPAIFKEWAGFGDLTWHVTSQLSLLVGVRYSSDKTSYTQIGNGILVGPTDFTIRQSDSPTTYLLNPSFKFSDDLMVYARIASGFRPGGPNVGVPPGLGAPVTFGPDKLVSYELGLKSTMLDKRMTVDVDAFYIDWSQIQLTSYADGFGFLGNGGKATSRGLEANWQYAPVHGLLLSANASWTDAELAADTPPGLYGYKGDRLPFVPKWNVNLGADYDFPLAGGWSGFAGGSYRFIGARKADFAVVPGPRSTVPSYDEVDLRAGVNYASWTFKAYVKNVTNGRGITSVRPETTDPLGSPFAATYVMPRTVGVSATVNF</sequence>
<evidence type="ECO:0000256" key="9">
    <source>
        <dbReference type="ARBA" id="ARBA00023136"/>
    </source>
</evidence>
<keyword evidence="6" id="KW-0408">Iron</keyword>
<keyword evidence="2 11" id="KW-0813">Transport</keyword>
<comment type="similarity">
    <text evidence="11 12">Belongs to the TonB-dependent receptor family.</text>
</comment>
<dbReference type="PANTHER" id="PTHR32552">
    <property type="entry name" value="FERRICHROME IRON RECEPTOR-RELATED"/>
    <property type="match status" value="1"/>
</dbReference>
<feature type="domain" description="TonB-dependent receptor-like beta-barrel" evidence="15">
    <location>
        <begin position="338"/>
        <end position="741"/>
    </location>
</feature>
<evidence type="ECO:0000256" key="14">
    <source>
        <dbReference type="SAM" id="SignalP"/>
    </source>
</evidence>
<feature type="compositionally biased region" description="Low complexity" evidence="13">
    <location>
        <begin position="55"/>
        <end position="65"/>
    </location>
</feature>
<feature type="region of interest" description="Disordered" evidence="13">
    <location>
        <begin position="32"/>
        <end position="71"/>
    </location>
</feature>
<evidence type="ECO:0000256" key="8">
    <source>
        <dbReference type="ARBA" id="ARBA00023077"/>
    </source>
</evidence>
<evidence type="ECO:0000259" key="16">
    <source>
        <dbReference type="Pfam" id="PF07715"/>
    </source>
</evidence>
<dbReference type="CDD" id="cd01347">
    <property type="entry name" value="ligand_gated_channel"/>
    <property type="match status" value="1"/>
</dbReference>
<accession>A0ABW0STH6</accession>
<comment type="subcellular location">
    <subcellularLocation>
        <location evidence="1 11">Cell outer membrane</location>
        <topology evidence="1 11">Multi-pass membrane protein</topology>
    </subcellularLocation>
</comment>
<proteinExistence type="inferred from homology"/>
<dbReference type="InterPro" id="IPR012910">
    <property type="entry name" value="Plug_dom"/>
</dbReference>
<evidence type="ECO:0000313" key="18">
    <source>
        <dbReference type="Proteomes" id="UP001596111"/>
    </source>
</evidence>
<keyword evidence="10 11" id="KW-0998">Cell outer membrane</keyword>
<dbReference type="RefSeq" id="WP_377323647.1">
    <property type="nucleotide sequence ID" value="NZ_JBHSNG010000001.1"/>
</dbReference>
<dbReference type="EMBL" id="JBHSNG010000001">
    <property type="protein sequence ID" value="MFC5579779.1"/>
    <property type="molecule type" value="Genomic_DNA"/>
</dbReference>
<evidence type="ECO:0000256" key="1">
    <source>
        <dbReference type="ARBA" id="ARBA00004571"/>
    </source>
</evidence>
<evidence type="ECO:0000256" key="5">
    <source>
        <dbReference type="ARBA" id="ARBA00022692"/>
    </source>
</evidence>
<dbReference type="InterPro" id="IPR036942">
    <property type="entry name" value="Beta-barrel_TonB_sf"/>
</dbReference>
<dbReference type="Pfam" id="PF00593">
    <property type="entry name" value="TonB_dep_Rec_b-barrel"/>
    <property type="match status" value="1"/>
</dbReference>
<feature type="signal peptide" evidence="14">
    <location>
        <begin position="1"/>
        <end position="29"/>
    </location>
</feature>
<dbReference type="SUPFAM" id="SSF56935">
    <property type="entry name" value="Porins"/>
    <property type="match status" value="1"/>
</dbReference>
<keyword evidence="18" id="KW-1185">Reference proteome</keyword>
<dbReference type="Pfam" id="PF07715">
    <property type="entry name" value="Plug"/>
    <property type="match status" value="1"/>
</dbReference>
<evidence type="ECO:0000256" key="7">
    <source>
        <dbReference type="ARBA" id="ARBA00023065"/>
    </source>
</evidence>
<dbReference type="Gene3D" id="2.40.170.20">
    <property type="entry name" value="TonB-dependent receptor, beta-barrel domain"/>
    <property type="match status" value="1"/>
</dbReference>
<keyword evidence="14" id="KW-0732">Signal</keyword>
<keyword evidence="5 11" id="KW-0812">Transmembrane</keyword>
<evidence type="ECO:0000256" key="2">
    <source>
        <dbReference type="ARBA" id="ARBA00022448"/>
    </source>
</evidence>
<feature type="chain" id="PRO_5047500885" evidence="14">
    <location>
        <begin position="30"/>
        <end position="780"/>
    </location>
</feature>
<keyword evidence="7" id="KW-0406">Ion transport</keyword>
<name>A0ABW0STH6_9GAMM</name>
<evidence type="ECO:0000313" key="17">
    <source>
        <dbReference type="EMBL" id="MFC5579779.1"/>
    </source>
</evidence>
<gene>
    <name evidence="17" type="ORF">ACFPPB_01420</name>
</gene>
<evidence type="ECO:0000256" key="10">
    <source>
        <dbReference type="ARBA" id="ARBA00023237"/>
    </source>
</evidence>
<evidence type="ECO:0000256" key="13">
    <source>
        <dbReference type="SAM" id="MobiDB-lite"/>
    </source>
</evidence>
<keyword evidence="3 11" id="KW-1134">Transmembrane beta strand</keyword>
<evidence type="ECO:0000256" key="3">
    <source>
        <dbReference type="ARBA" id="ARBA00022452"/>
    </source>
</evidence>
<keyword evidence="17" id="KW-0675">Receptor</keyword>
<feature type="domain" description="TonB-dependent receptor plug" evidence="16">
    <location>
        <begin position="92"/>
        <end position="204"/>
    </location>
</feature>
<evidence type="ECO:0000256" key="12">
    <source>
        <dbReference type="RuleBase" id="RU003357"/>
    </source>
</evidence>
<reference evidence="18" key="1">
    <citation type="journal article" date="2019" name="Int. J. Syst. Evol. Microbiol.">
        <title>The Global Catalogue of Microorganisms (GCM) 10K type strain sequencing project: providing services to taxonomists for standard genome sequencing and annotation.</title>
        <authorList>
            <consortium name="The Broad Institute Genomics Platform"/>
            <consortium name="The Broad Institute Genome Sequencing Center for Infectious Disease"/>
            <person name="Wu L."/>
            <person name="Ma J."/>
        </authorList>
    </citation>
    <scope>NUCLEOTIDE SEQUENCE [LARGE SCALE GENOMIC DNA]</scope>
    <source>
        <strain evidence="18">CGMCC 1.13587</strain>
    </source>
</reference>
<keyword evidence="8 12" id="KW-0798">TonB box</keyword>
<dbReference type="InterPro" id="IPR039426">
    <property type="entry name" value="TonB-dep_rcpt-like"/>
</dbReference>
<dbReference type="PANTHER" id="PTHR32552:SF81">
    <property type="entry name" value="TONB-DEPENDENT OUTER MEMBRANE RECEPTOR"/>
    <property type="match status" value="1"/>
</dbReference>
<evidence type="ECO:0000256" key="6">
    <source>
        <dbReference type="ARBA" id="ARBA00023004"/>
    </source>
</evidence>
<evidence type="ECO:0000256" key="4">
    <source>
        <dbReference type="ARBA" id="ARBA00022496"/>
    </source>
</evidence>
<dbReference type="Proteomes" id="UP001596111">
    <property type="component" value="Unassembled WGS sequence"/>
</dbReference>
<comment type="caution">
    <text evidence="17">The sequence shown here is derived from an EMBL/GenBank/DDBJ whole genome shotgun (WGS) entry which is preliminary data.</text>
</comment>
<keyword evidence="4" id="KW-0410">Iron transport</keyword>
<dbReference type="InterPro" id="IPR000531">
    <property type="entry name" value="Beta-barrel_TonB"/>
</dbReference>
<dbReference type="PROSITE" id="PS52016">
    <property type="entry name" value="TONB_DEPENDENT_REC_3"/>
    <property type="match status" value="1"/>
</dbReference>
<protein>
    <submittedName>
        <fullName evidence="17">TonB-dependent receptor</fullName>
    </submittedName>
</protein>
<keyword evidence="9 11" id="KW-0472">Membrane</keyword>
<evidence type="ECO:0000259" key="15">
    <source>
        <dbReference type="Pfam" id="PF00593"/>
    </source>
</evidence>